<sequence>MLGCNSDDNFEGKKEDVVKDGVSEELVKEDNSNLEVSKTFQSGSYTVLLEEGRIGGKKQKLEGDFEVVVIIETNKDVTVVESKELAGSHNGAGAHDDVFAD</sequence>
<dbReference type="RefSeq" id="WP_139185912.1">
    <property type="nucleotide sequence ID" value="NZ_FNDU01000003.1"/>
</dbReference>
<accession>A0A1G8FWF5</accession>
<proteinExistence type="predicted"/>
<keyword evidence="2" id="KW-1185">Reference proteome</keyword>
<organism evidence="1 2">
    <name type="scientific">Alteribacillus bidgolensis</name>
    <dbReference type="NCBI Taxonomy" id="930129"/>
    <lineage>
        <taxon>Bacteria</taxon>
        <taxon>Bacillati</taxon>
        <taxon>Bacillota</taxon>
        <taxon>Bacilli</taxon>
        <taxon>Bacillales</taxon>
        <taxon>Bacillaceae</taxon>
        <taxon>Alteribacillus</taxon>
    </lineage>
</organism>
<name>A0A1G8FWF5_9BACI</name>
<protein>
    <submittedName>
        <fullName evidence="1">Uncharacterized protein</fullName>
    </submittedName>
</protein>
<reference evidence="1 2" key="1">
    <citation type="submission" date="2016-10" db="EMBL/GenBank/DDBJ databases">
        <authorList>
            <person name="de Groot N.N."/>
        </authorList>
    </citation>
    <scope>NUCLEOTIDE SEQUENCE [LARGE SCALE GENOMIC DNA]</scope>
    <source>
        <strain evidence="2">P4B,CCM 7963,CECT 7998,DSM 25260,IBRC-M 10614,KCTC 13821</strain>
    </source>
</reference>
<evidence type="ECO:0000313" key="1">
    <source>
        <dbReference type="EMBL" id="SDH86405.1"/>
    </source>
</evidence>
<dbReference type="Proteomes" id="UP000199017">
    <property type="component" value="Unassembled WGS sequence"/>
</dbReference>
<gene>
    <name evidence="1" type="ORF">SAMN05216352_103115</name>
</gene>
<dbReference type="AlphaFoldDB" id="A0A1G8FWF5"/>
<dbReference type="EMBL" id="FNDU01000003">
    <property type="protein sequence ID" value="SDH86405.1"/>
    <property type="molecule type" value="Genomic_DNA"/>
</dbReference>
<evidence type="ECO:0000313" key="2">
    <source>
        <dbReference type="Proteomes" id="UP000199017"/>
    </source>
</evidence>